<evidence type="ECO:0000313" key="2">
    <source>
        <dbReference type="WBParaSite" id="nRc.2.0.1.t19577-RA"/>
    </source>
</evidence>
<protein>
    <submittedName>
        <fullName evidence="2">Uncharacterized protein</fullName>
    </submittedName>
</protein>
<sequence>MQTHFERYRKYEYFPAKAQNYERLKTRTSETLVRITCAAPIYENARNILESHHSKHSLRNSLKSVIFSTFRENL</sequence>
<name>A0A915J1K4_ROMCU</name>
<accession>A0A915J1K4</accession>
<dbReference type="AlphaFoldDB" id="A0A915J1K4"/>
<proteinExistence type="predicted"/>
<evidence type="ECO:0000313" key="1">
    <source>
        <dbReference type="Proteomes" id="UP000887565"/>
    </source>
</evidence>
<dbReference type="Proteomes" id="UP000887565">
    <property type="component" value="Unplaced"/>
</dbReference>
<keyword evidence="1" id="KW-1185">Reference proteome</keyword>
<organism evidence="1 2">
    <name type="scientific">Romanomermis culicivorax</name>
    <name type="common">Nematode worm</name>
    <dbReference type="NCBI Taxonomy" id="13658"/>
    <lineage>
        <taxon>Eukaryota</taxon>
        <taxon>Metazoa</taxon>
        <taxon>Ecdysozoa</taxon>
        <taxon>Nematoda</taxon>
        <taxon>Enoplea</taxon>
        <taxon>Dorylaimia</taxon>
        <taxon>Mermithida</taxon>
        <taxon>Mermithoidea</taxon>
        <taxon>Mermithidae</taxon>
        <taxon>Romanomermis</taxon>
    </lineage>
</organism>
<reference evidence="2" key="1">
    <citation type="submission" date="2022-11" db="UniProtKB">
        <authorList>
            <consortium name="WormBaseParasite"/>
        </authorList>
    </citation>
    <scope>IDENTIFICATION</scope>
</reference>
<dbReference type="WBParaSite" id="nRc.2.0.1.t19577-RA">
    <property type="protein sequence ID" value="nRc.2.0.1.t19577-RA"/>
    <property type="gene ID" value="nRc.2.0.1.g19577"/>
</dbReference>